<accession>D6RPW3</accession>
<evidence type="ECO:0008006" key="3">
    <source>
        <dbReference type="Google" id="ProtNLM"/>
    </source>
</evidence>
<dbReference type="GeneID" id="9378777"/>
<dbReference type="HOGENOM" id="CLU_921382_0_0_1"/>
<dbReference type="VEuPathDB" id="FungiDB:CC1G_15264"/>
<sequence>MPKSHFYVRPLEERDIPSVLRICRRTLANDPLTTYICGSESDSEPSSPIDSDIKSTSESAASSSLLLRIDAYVTLLLSWARSKGGAVDVVCTRTRVDSDEDGDEDGTEETEVVAGVAAWCPSNRRLGTFSWRGLWSCQWASLEALGLLYRLGVYPAKRLLFDYPAQSSDSWKRVIHVDPSLRLAYETSWSLELMVTDVGYHKRGLESMLLQAHKARSAVGGGPGALLLEATTIFEMKYFRELGFELTFLQSSCLDSPRLDELFDRFKLDLAGGNSDEPYSSSSVNGPAAKIEIFSMMQLART</sequence>
<dbReference type="KEGG" id="cci:CC1G_15264"/>
<reference evidence="1 2" key="1">
    <citation type="journal article" date="2010" name="Proc. Natl. Acad. Sci. U.S.A.">
        <title>Insights into evolution of multicellular fungi from the assembled chromosomes of the mushroom Coprinopsis cinerea (Coprinus cinereus).</title>
        <authorList>
            <person name="Stajich J.E."/>
            <person name="Wilke S.K."/>
            <person name="Ahren D."/>
            <person name="Au C.H."/>
            <person name="Birren B.W."/>
            <person name="Borodovsky M."/>
            <person name="Burns C."/>
            <person name="Canback B."/>
            <person name="Casselton L.A."/>
            <person name="Cheng C.K."/>
            <person name="Deng J."/>
            <person name="Dietrich F.S."/>
            <person name="Fargo D.C."/>
            <person name="Farman M.L."/>
            <person name="Gathman A.C."/>
            <person name="Goldberg J."/>
            <person name="Guigo R."/>
            <person name="Hoegger P.J."/>
            <person name="Hooker J.B."/>
            <person name="Huggins A."/>
            <person name="James T.Y."/>
            <person name="Kamada T."/>
            <person name="Kilaru S."/>
            <person name="Kodira C."/>
            <person name="Kues U."/>
            <person name="Kupfer D."/>
            <person name="Kwan H.S."/>
            <person name="Lomsadze A."/>
            <person name="Li W."/>
            <person name="Lilly W.W."/>
            <person name="Ma L.J."/>
            <person name="Mackey A.J."/>
            <person name="Manning G."/>
            <person name="Martin F."/>
            <person name="Muraguchi H."/>
            <person name="Natvig D.O."/>
            <person name="Palmerini H."/>
            <person name="Ramesh M.A."/>
            <person name="Rehmeyer C.J."/>
            <person name="Roe B.A."/>
            <person name="Shenoy N."/>
            <person name="Stanke M."/>
            <person name="Ter-Hovhannisyan V."/>
            <person name="Tunlid A."/>
            <person name="Velagapudi R."/>
            <person name="Vision T.J."/>
            <person name="Zeng Q."/>
            <person name="Zolan M.E."/>
            <person name="Pukkila P.J."/>
        </authorList>
    </citation>
    <scope>NUCLEOTIDE SEQUENCE [LARGE SCALE GENOMIC DNA]</scope>
    <source>
        <strain evidence="2">Okayama-7 / 130 / ATCC MYA-4618 / FGSC 9003</strain>
    </source>
</reference>
<proteinExistence type="predicted"/>
<comment type="caution">
    <text evidence="1">The sequence shown here is derived from an EMBL/GenBank/DDBJ whole genome shotgun (WGS) entry which is preliminary data.</text>
</comment>
<evidence type="ECO:0000313" key="2">
    <source>
        <dbReference type="Proteomes" id="UP000001861"/>
    </source>
</evidence>
<gene>
    <name evidence="1" type="ORF">CC1G_15264</name>
</gene>
<dbReference type="EMBL" id="AACS02000010">
    <property type="protein sequence ID" value="EFI26862.1"/>
    <property type="molecule type" value="Genomic_DNA"/>
</dbReference>
<protein>
    <recommendedName>
        <fullName evidence="3">N-acetyltransferase domain-containing protein</fullName>
    </recommendedName>
</protein>
<organism evidence="1 2">
    <name type="scientific">Coprinopsis cinerea (strain Okayama-7 / 130 / ATCC MYA-4618 / FGSC 9003)</name>
    <name type="common">Inky cap fungus</name>
    <name type="synonym">Hormographiella aspergillata</name>
    <dbReference type="NCBI Taxonomy" id="240176"/>
    <lineage>
        <taxon>Eukaryota</taxon>
        <taxon>Fungi</taxon>
        <taxon>Dikarya</taxon>
        <taxon>Basidiomycota</taxon>
        <taxon>Agaricomycotina</taxon>
        <taxon>Agaricomycetes</taxon>
        <taxon>Agaricomycetidae</taxon>
        <taxon>Agaricales</taxon>
        <taxon>Agaricineae</taxon>
        <taxon>Psathyrellaceae</taxon>
        <taxon>Coprinopsis</taxon>
    </lineage>
</organism>
<evidence type="ECO:0000313" key="1">
    <source>
        <dbReference type="EMBL" id="EFI26862.1"/>
    </source>
</evidence>
<dbReference type="Gene3D" id="3.40.630.30">
    <property type="match status" value="1"/>
</dbReference>
<dbReference type="OrthoDB" id="544277at2759"/>
<dbReference type="AlphaFoldDB" id="D6RPW3"/>
<dbReference type="Proteomes" id="UP000001861">
    <property type="component" value="Unassembled WGS sequence"/>
</dbReference>
<dbReference type="RefSeq" id="XP_002910356.1">
    <property type="nucleotide sequence ID" value="XM_002910310.1"/>
</dbReference>
<keyword evidence="2" id="KW-1185">Reference proteome</keyword>
<name>D6RPW3_COPC7</name>
<dbReference type="InParanoid" id="D6RPW3"/>